<dbReference type="EMBL" id="CP031320">
    <property type="protein sequence ID" value="AXK31542.1"/>
    <property type="molecule type" value="Genomic_DNA"/>
</dbReference>
<accession>A0A345XIS6</accession>
<proteinExistence type="predicted"/>
<name>A0A345XIS6_9ACTN</name>
<feature type="region of interest" description="Disordered" evidence="1">
    <location>
        <begin position="71"/>
        <end position="95"/>
    </location>
</feature>
<dbReference type="RefSeq" id="WP_208875130.1">
    <property type="nucleotide sequence ID" value="NZ_CP031320.1"/>
</dbReference>
<evidence type="ECO:0000313" key="2">
    <source>
        <dbReference type="EMBL" id="AXK31542.1"/>
    </source>
</evidence>
<feature type="compositionally biased region" description="Basic and acidic residues" evidence="1">
    <location>
        <begin position="86"/>
        <end position="95"/>
    </location>
</feature>
<evidence type="ECO:0000313" key="3">
    <source>
        <dbReference type="Proteomes" id="UP000254425"/>
    </source>
</evidence>
<sequence length="95" mass="9965">MSEIIQTVKLTDHSVVASCLPVFRLVGTGVSGVRAGGDMRLGGNERPTKALAVAAQAQAYVSAFAAANGAGEGSQKTQQHTMWAFRGHDPWRDPA</sequence>
<evidence type="ECO:0000256" key="1">
    <source>
        <dbReference type="SAM" id="MobiDB-lite"/>
    </source>
</evidence>
<keyword evidence="3" id="KW-1185">Reference proteome</keyword>
<dbReference type="Proteomes" id="UP000254425">
    <property type="component" value="Chromosome"/>
</dbReference>
<protein>
    <submittedName>
        <fullName evidence="2">Uncharacterized protein</fullName>
    </submittedName>
</protein>
<reference evidence="2 3" key="1">
    <citation type="submission" date="2018-07" db="EMBL/GenBank/DDBJ databases">
        <title>Draft genome of the type strain Streptomyces armeniacus ATCC 15676.</title>
        <authorList>
            <person name="Labana P."/>
            <person name="Gosse J.T."/>
            <person name="Boddy C.N."/>
        </authorList>
    </citation>
    <scope>NUCLEOTIDE SEQUENCE [LARGE SCALE GENOMIC DNA]</scope>
    <source>
        <strain evidence="2 3">ATCC 15676</strain>
    </source>
</reference>
<dbReference type="KEGG" id="sarm:DVA86_01655"/>
<gene>
    <name evidence="2" type="ORF">DVA86_01655</name>
</gene>
<organism evidence="2 3">
    <name type="scientific">Streptomyces armeniacus</name>
    <dbReference type="NCBI Taxonomy" id="83291"/>
    <lineage>
        <taxon>Bacteria</taxon>
        <taxon>Bacillati</taxon>
        <taxon>Actinomycetota</taxon>
        <taxon>Actinomycetes</taxon>
        <taxon>Kitasatosporales</taxon>
        <taxon>Streptomycetaceae</taxon>
        <taxon>Streptomyces</taxon>
    </lineage>
</organism>
<dbReference type="AlphaFoldDB" id="A0A345XIS6"/>